<keyword evidence="3" id="KW-0732">Signal</keyword>
<evidence type="ECO:0000256" key="2">
    <source>
        <dbReference type="SAM" id="Phobius"/>
    </source>
</evidence>
<gene>
    <name evidence="4" type="ORF">D9757_007123</name>
</gene>
<dbReference type="AlphaFoldDB" id="A0A8H5HCF3"/>
<name>A0A8H5HCF3_9AGAR</name>
<feature type="compositionally biased region" description="Low complexity" evidence="1">
    <location>
        <begin position="313"/>
        <end position="336"/>
    </location>
</feature>
<dbReference type="Proteomes" id="UP000518752">
    <property type="component" value="Unassembled WGS sequence"/>
</dbReference>
<feature type="compositionally biased region" description="Polar residues" evidence="1">
    <location>
        <begin position="294"/>
        <end position="312"/>
    </location>
</feature>
<comment type="caution">
    <text evidence="4">The sequence shown here is derived from an EMBL/GenBank/DDBJ whole genome shotgun (WGS) entry which is preliminary data.</text>
</comment>
<evidence type="ECO:0000256" key="3">
    <source>
        <dbReference type="SAM" id="SignalP"/>
    </source>
</evidence>
<keyword evidence="2" id="KW-0812">Transmembrane</keyword>
<feature type="region of interest" description="Disordered" evidence="1">
    <location>
        <begin position="294"/>
        <end position="336"/>
    </location>
</feature>
<sequence length="434" mass="45108">MSGRAVFLSSRLCFLLYLLHASRLAFADRNITVDDNDSSIKYSTDWSVSSGSNPLDYGGFHHLAESKSAIATFTFTGTAVYIMCPLWPYAVGAQASVDRSSPVSVDMQDHSHTTDGGSETVASAVLWGMNNLANTSHTLTISLGTTQQYAALDAIVYTVPDNSLLVETTSTLAPSSTVSSSLSESSSAAARESSNAAKPSINNTIVIAAAVGGGVFLAIIGIAVAVCLVRRQRQGAKPRYQMVEDSGADMFVAGRGSRSYKGKSYSNALPDSPTIKSLSLGSTGSHMSYYSDTSYSGTIEPRPSQNALQIDNGSSYLSHGSSSSHGEGSQYYGQPISGSSSTISPYSAGYGDSSTAGTSSSAAVAEALAYAGEVTLSYGRGNPSGSGEGSSSGRPRATDIYITKPYGGSEEKRKLAEASRPAAQEPEAPPSYSD</sequence>
<reference evidence="4 5" key="1">
    <citation type="journal article" date="2020" name="ISME J.">
        <title>Uncovering the hidden diversity of litter-decomposition mechanisms in mushroom-forming fungi.</title>
        <authorList>
            <person name="Floudas D."/>
            <person name="Bentzer J."/>
            <person name="Ahren D."/>
            <person name="Johansson T."/>
            <person name="Persson P."/>
            <person name="Tunlid A."/>
        </authorList>
    </citation>
    <scope>NUCLEOTIDE SEQUENCE [LARGE SCALE GENOMIC DNA]</scope>
    <source>
        <strain evidence="4 5">CBS 406.79</strain>
    </source>
</reference>
<dbReference type="OrthoDB" id="3004867at2759"/>
<protein>
    <recommendedName>
        <fullName evidence="6">Mid2 domain-containing protein</fullName>
    </recommendedName>
</protein>
<accession>A0A8H5HCF3</accession>
<evidence type="ECO:0008006" key="6">
    <source>
        <dbReference type="Google" id="ProtNLM"/>
    </source>
</evidence>
<keyword evidence="2" id="KW-1133">Transmembrane helix</keyword>
<keyword evidence="5" id="KW-1185">Reference proteome</keyword>
<keyword evidence="2" id="KW-0472">Membrane</keyword>
<organism evidence="4 5">
    <name type="scientific">Collybiopsis confluens</name>
    <dbReference type="NCBI Taxonomy" id="2823264"/>
    <lineage>
        <taxon>Eukaryota</taxon>
        <taxon>Fungi</taxon>
        <taxon>Dikarya</taxon>
        <taxon>Basidiomycota</taxon>
        <taxon>Agaricomycotina</taxon>
        <taxon>Agaricomycetes</taxon>
        <taxon>Agaricomycetidae</taxon>
        <taxon>Agaricales</taxon>
        <taxon>Marasmiineae</taxon>
        <taxon>Omphalotaceae</taxon>
        <taxon>Collybiopsis</taxon>
    </lineage>
</organism>
<feature type="transmembrane region" description="Helical" evidence="2">
    <location>
        <begin position="205"/>
        <end position="229"/>
    </location>
</feature>
<evidence type="ECO:0000313" key="4">
    <source>
        <dbReference type="EMBL" id="KAF5380729.1"/>
    </source>
</evidence>
<dbReference type="CDD" id="cd12087">
    <property type="entry name" value="TM_EGFR-like"/>
    <property type="match status" value="1"/>
</dbReference>
<evidence type="ECO:0000256" key="1">
    <source>
        <dbReference type="SAM" id="MobiDB-lite"/>
    </source>
</evidence>
<feature type="signal peptide" evidence="3">
    <location>
        <begin position="1"/>
        <end position="27"/>
    </location>
</feature>
<evidence type="ECO:0000313" key="5">
    <source>
        <dbReference type="Proteomes" id="UP000518752"/>
    </source>
</evidence>
<dbReference type="Gene3D" id="2.60.120.260">
    <property type="entry name" value="Galactose-binding domain-like"/>
    <property type="match status" value="1"/>
</dbReference>
<dbReference type="EMBL" id="JAACJN010000062">
    <property type="protein sequence ID" value="KAF5380729.1"/>
    <property type="molecule type" value="Genomic_DNA"/>
</dbReference>
<proteinExistence type="predicted"/>
<feature type="region of interest" description="Disordered" evidence="1">
    <location>
        <begin position="376"/>
        <end position="434"/>
    </location>
</feature>
<feature type="chain" id="PRO_5034672886" description="Mid2 domain-containing protein" evidence="3">
    <location>
        <begin position="28"/>
        <end position="434"/>
    </location>
</feature>